<dbReference type="NCBIfam" id="TIGR01976">
    <property type="entry name" value="am_tr_V_VC1184"/>
    <property type="match status" value="1"/>
</dbReference>
<dbReference type="InterPro" id="IPR000192">
    <property type="entry name" value="Aminotrans_V_dom"/>
</dbReference>
<feature type="domain" description="Aminotransferase class V" evidence="2">
    <location>
        <begin position="306"/>
        <end position="412"/>
    </location>
</feature>
<dbReference type="AlphaFoldDB" id="A0A7D9H688"/>
<dbReference type="InterPro" id="IPR015421">
    <property type="entry name" value="PyrdxlP-dep_Trfase_major"/>
</dbReference>
<dbReference type="SUPFAM" id="SSF53383">
    <property type="entry name" value="PLP-dependent transferases"/>
    <property type="match status" value="1"/>
</dbReference>
<sequence length="426" mass="46992">MTFDLDTIRARFPALSIIDGDSPRIYFDNPGGTQVSQNVVDSISDCLVQLNANFHGYFHTSKKVDALIEQAHEAVADLLNAPSRDEIIFGQNMTTLTLHVSRSIGRCFKPGDEIILSRMDHDANVGPWLMLARDLDLQVRWLPFNTETFEFDLEKLDEILTDRTKLVCVGGASNMTGTINDVKAISAKAHEVGAWTFIDAVQSVPHVSTDVQDLGCDFLVCSAYKFFGPHQGMLWGRRDLLEMLEPYKVRPASDKIPACFETGTQNHEGMAGTTAAVDHFAWIGESMGGEYHQQNDHFEGRRKYVHAGMDCLFAYERDIAEHLINGLQHLPGVRIQGITASDAMHRRVPTVSFTVDGVSPGSIAEALAARNIFVWSGHYYAVEVAKALGIYPSGAVRIGPVHYNSIAEVDQLLNALDDMLPSANVA</sequence>
<dbReference type="Pfam" id="PF00266">
    <property type="entry name" value="Aminotran_5"/>
    <property type="match status" value="2"/>
</dbReference>
<dbReference type="GO" id="GO:0031071">
    <property type="term" value="F:cysteine desulfurase activity"/>
    <property type="evidence" value="ECO:0007669"/>
    <property type="project" value="UniProtKB-EC"/>
</dbReference>
<accession>A0A7D9H688</accession>
<name>A0A7D9H688_9GAMM</name>
<protein>
    <submittedName>
        <fullName evidence="3">Cysteine desulfurase family protein</fullName>
        <ecNumber evidence="3">2.8.1.7</ecNumber>
    </submittedName>
</protein>
<evidence type="ECO:0000259" key="2">
    <source>
        <dbReference type="Pfam" id="PF00266"/>
    </source>
</evidence>
<keyword evidence="1" id="KW-0663">Pyridoxal phosphate</keyword>
<dbReference type="PANTHER" id="PTHR43586:SF21">
    <property type="entry name" value="PYRIDOXAL PHOSPHATE (PLP)-DEPENDENT ASPARTATE AMINOTRANSFERASE SUPERFAMILY"/>
    <property type="match status" value="1"/>
</dbReference>
<dbReference type="InterPro" id="IPR015424">
    <property type="entry name" value="PyrdxlP-dep_Trfase"/>
</dbReference>
<evidence type="ECO:0000256" key="1">
    <source>
        <dbReference type="ARBA" id="ARBA00022898"/>
    </source>
</evidence>
<dbReference type="InterPro" id="IPR015422">
    <property type="entry name" value="PyrdxlP-dep_Trfase_small"/>
</dbReference>
<gene>
    <name evidence="3" type="ORF">JTBM06_V1_200013</name>
</gene>
<dbReference type="Gene3D" id="3.90.1150.10">
    <property type="entry name" value="Aspartate Aminotransferase, domain 1"/>
    <property type="match status" value="1"/>
</dbReference>
<dbReference type="InterPro" id="IPR011340">
    <property type="entry name" value="Cys_dSase-rel"/>
</dbReference>
<dbReference type="EMBL" id="LR633967">
    <property type="protein sequence ID" value="VUX55981.1"/>
    <property type="molecule type" value="Genomic_DNA"/>
</dbReference>
<dbReference type="PANTHER" id="PTHR43586">
    <property type="entry name" value="CYSTEINE DESULFURASE"/>
    <property type="match status" value="1"/>
</dbReference>
<organism evidence="3">
    <name type="scientific">uncultured Woeseiaceae bacterium</name>
    <dbReference type="NCBI Taxonomy" id="1983305"/>
    <lineage>
        <taxon>Bacteria</taxon>
        <taxon>Pseudomonadati</taxon>
        <taxon>Pseudomonadota</taxon>
        <taxon>Gammaproteobacteria</taxon>
        <taxon>Woeseiales</taxon>
        <taxon>Woeseiaceae</taxon>
        <taxon>environmental samples</taxon>
    </lineage>
</organism>
<keyword evidence="3" id="KW-0808">Transferase</keyword>
<evidence type="ECO:0000313" key="3">
    <source>
        <dbReference type="EMBL" id="VUX55981.1"/>
    </source>
</evidence>
<feature type="domain" description="Aminotransferase class V" evidence="2">
    <location>
        <begin position="25"/>
        <end position="291"/>
    </location>
</feature>
<dbReference type="EC" id="2.8.1.7" evidence="3"/>
<reference evidence="3" key="1">
    <citation type="submission" date="2019-07" db="EMBL/GenBank/DDBJ databases">
        <authorList>
            <person name="Weber M."/>
            <person name="Kostadinov I."/>
            <person name="Kostadinov D I."/>
        </authorList>
    </citation>
    <scope>NUCLEOTIDE SEQUENCE</scope>
    <source>
        <strain evidence="3">Gfbio:sag-sample-m06:053724c1-46a9-4a36-b237-ea2bf867836b</strain>
    </source>
</reference>
<proteinExistence type="predicted"/>
<dbReference type="Gene3D" id="3.40.640.10">
    <property type="entry name" value="Type I PLP-dependent aspartate aminotransferase-like (Major domain)"/>
    <property type="match status" value="1"/>
</dbReference>